<dbReference type="NCBIfam" id="NF043012">
    <property type="entry name" value="LacAcidTportLarD"/>
    <property type="match status" value="1"/>
</dbReference>
<keyword evidence="5 8" id="KW-1133">Transmembrane helix</keyword>
<feature type="transmembrane region" description="Helical" evidence="8">
    <location>
        <begin position="238"/>
        <end position="262"/>
    </location>
</feature>
<dbReference type="SUPFAM" id="SSF81338">
    <property type="entry name" value="Aquaporin-like"/>
    <property type="match status" value="1"/>
</dbReference>
<dbReference type="AlphaFoldDB" id="A0A0R1FBP9"/>
<evidence type="ECO:0000256" key="6">
    <source>
        <dbReference type="ARBA" id="ARBA00023136"/>
    </source>
</evidence>
<dbReference type="Gene3D" id="1.20.1080.10">
    <property type="entry name" value="Glycerol uptake facilitator protein"/>
    <property type="match status" value="1"/>
</dbReference>
<sequence>MSEFAIKNDVAGQAKCRSQPPNSGGKILVHHLLAEFMGTALMIIFGVGVHCSEVLKGTKYRGSGHIFAITTWGFGITIALFIFGDVCINPAMVLAQCILGNLSWAVFIPYSVAEVLGGVIGAMIVWVMYADHFKASEEEVSPITIRNLFSTAPAVRNLPRNFFVEFFDTFIFISGILAISEVKTPGIVPIGVGLLVWAIGMGLGGPTGFAMNLARDMGPRIAHALLPIKNKANSDWQYGIIVPGIAPFVGAACAALFMHAFFGIG</sequence>
<dbReference type="PANTHER" id="PTHR43829">
    <property type="entry name" value="AQUAPORIN OR AQUAGLYCEROPORIN RELATED"/>
    <property type="match status" value="1"/>
</dbReference>
<evidence type="ECO:0000256" key="7">
    <source>
        <dbReference type="RuleBase" id="RU000477"/>
    </source>
</evidence>
<dbReference type="Proteomes" id="UP000051181">
    <property type="component" value="Unassembled WGS sequence"/>
</dbReference>
<dbReference type="Pfam" id="PF00230">
    <property type="entry name" value="MIP"/>
    <property type="match status" value="1"/>
</dbReference>
<comment type="similarity">
    <text evidence="2 7">Belongs to the MIP/aquaporin (TC 1.A.8) family.</text>
</comment>
<keyword evidence="3 7" id="KW-0813">Transport</keyword>
<evidence type="ECO:0000256" key="2">
    <source>
        <dbReference type="ARBA" id="ARBA00006175"/>
    </source>
</evidence>
<dbReference type="InterPro" id="IPR023271">
    <property type="entry name" value="Aquaporin-like"/>
</dbReference>
<evidence type="ECO:0000256" key="1">
    <source>
        <dbReference type="ARBA" id="ARBA00004141"/>
    </source>
</evidence>
<dbReference type="PATRIC" id="fig|913848.6.peg.1195"/>
<organism evidence="9 10">
    <name type="scientific">Loigolactobacillus coryniformis subsp. coryniformis KCTC 3167 = DSM 20001</name>
    <dbReference type="NCBI Taxonomy" id="913848"/>
    <lineage>
        <taxon>Bacteria</taxon>
        <taxon>Bacillati</taxon>
        <taxon>Bacillota</taxon>
        <taxon>Bacilli</taxon>
        <taxon>Lactobacillales</taxon>
        <taxon>Lactobacillaceae</taxon>
        <taxon>Loigolactobacillus</taxon>
    </lineage>
</organism>
<feature type="transmembrane region" description="Helical" evidence="8">
    <location>
        <begin position="63"/>
        <end position="84"/>
    </location>
</feature>
<feature type="transmembrane region" description="Helical" evidence="8">
    <location>
        <begin position="186"/>
        <end position="210"/>
    </location>
</feature>
<dbReference type="InterPro" id="IPR053481">
    <property type="entry name" value="MIP/AQP_LacticAcid_Trans"/>
</dbReference>
<keyword evidence="4 7" id="KW-0812">Transmembrane</keyword>
<dbReference type="EMBL" id="AZCN01000003">
    <property type="protein sequence ID" value="KRK19120.1"/>
    <property type="molecule type" value="Genomic_DNA"/>
</dbReference>
<comment type="caution">
    <text evidence="9">The sequence shown here is derived from an EMBL/GenBank/DDBJ whole genome shotgun (WGS) entry which is preliminary data.</text>
</comment>
<protein>
    <submittedName>
        <fullName evidence="9">Glycerol uptake facilitator protein</fullName>
    </submittedName>
</protein>
<gene>
    <name evidence="9" type="ORF">FD22_GL001158</name>
</gene>
<evidence type="ECO:0000256" key="4">
    <source>
        <dbReference type="ARBA" id="ARBA00022692"/>
    </source>
</evidence>
<comment type="subcellular location">
    <subcellularLocation>
        <location evidence="1">Membrane</location>
        <topology evidence="1">Multi-pass membrane protein</topology>
    </subcellularLocation>
</comment>
<keyword evidence="6 8" id="KW-0472">Membrane</keyword>
<dbReference type="PRINTS" id="PR00783">
    <property type="entry name" value="MINTRINSICP"/>
</dbReference>
<evidence type="ECO:0000313" key="10">
    <source>
        <dbReference type="Proteomes" id="UP000051181"/>
    </source>
</evidence>
<evidence type="ECO:0000256" key="3">
    <source>
        <dbReference type="ARBA" id="ARBA00022448"/>
    </source>
</evidence>
<dbReference type="InterPro" id="IPR000425">
    <property type="entry name" value="MIP"/>
</dbReference>
<feature type="transmembrane region" description="Helical" evidence="8">
    <location>
        <begin position="104"/>
        <end position="129"/>
    </location>
</feature>
<reference evidence="9 10" key="1">
    <citation type="journal article" date="2015" name="Genome Announc.">
        <title>Expanding the biotechnology potential of lactobacilli through comparative genomics of 213 strains and associated genera.</title>
        <authorList>
            <person name="Sun Z."/>
            <person name="Harris H.M."/>
            <person name="McCann A."/>
            <person name="Guo C."/>
            <person name="Argimon S."/>
            <person name="Zhang W."/>
            <person name="Yang X."/>
            <person name="Jeffery I.B."/>
            <person name="Cooney J.C."/>
            <person name="Kagawa T.F."/>
            <person name="Liu W."/>
            <person name="Song Y."/>
            <person name="Salvetti E."/>
            <person name="Wrobel A."/>
            <person name="Rasinkangas P."/>
            <person name="Parkhill J."/>
            <person name="Rea M.C."/>
            <person name="O'Sullivan O."/>
            <person name="Ritari J."/>
            <person name="Douillard F.P."/>
            <person name="Paul Ross R."/>
            <person name="Yang R."/>
            <person name="Briner A.E."/>
            <person name="Felis G.E."/>
            <person name="de Vos W.M."/>
            <person name="Barrangou R."/>
            <person name="Klaenhammer T.R."/>
            <person name="Caufield P.W."/>
            <person name="Cui Y."/>
            <person name="Zhang H."/>
            <person name="O'Toole P.W."/>
        </authorList>
    </citation>
    <scope>NUCLEOTIDE SEQUENCE [LARGE SCALE GENOMIC DNA]</scope>
    <source>
        <strain evidence="9 10">DSM 20001</strain>
    </source>
</reference>
<evidence type="ECO:0000256" key="8">
    <source>
        <dbReference type="SAM" id="Phobius"/>
    </source>
</evidence>
<dbReference type="eggNOG" id="COG0580">
    <property type="taxonomic scope" value="Bacteria"/>
</dbReference>
<feature type="transmembrane region" description="Helical" evidence="8">
    <location>
        <begin position="162"/>
        <end position="180"/>
    </location>
</feature>
<evidence type="ECO:0000313" key="9">
    <source>
        <dbReference type="EMBL" id="KRK19120.1"/>
    </source>
</evidence>
<dbReference type="InterPro" id="IPR050363">
    <property type="entry name" value="MIP/Aquaporin"/>
</dbReference>
<proteinExistence type="inferred from homology"/>
<dbReference type="GO" id="GO:0005886">
    <property type="term" value="C:plasma membrane"/>
    <property type="evidence" value="ECO:0007669"/>
    <property type="project" value="TreeGrafter"/>
</dbReference>
<accession>A0A0R1FBP9</accession>
<dbReference type="PANTHER" id="PTHR43829:SF9">
    <property type="entry name" value="AQUAPORIN-9"/>
    <property type="match status" value="1"/>
</dbReference>
<dbReference type="GO" id="GO:0015254">
    <property type="term" value="F:glycerol channel activity"/>
    <property type="evidence" value="ECO:0007669"/>
    <property type="project" value="TreeGrafter"/>
</dbReference>
<feature type="transmembrane region" description="Helical" evidence="8">
    <location>
        <begin position="27"/>
        <end position="51"/>
    </location>
</feature>
<name>A0A0R1FBP9_9LACO</name>
<evidence type="ECO:0000256" key="5">
    <source>
        <dbReference type="ARBA" id="ARBA00022989"/>
    </source>
</evidence>